<gene>
    <name evidence="2" type="ORF">CLTEP_12450</name>
</gene>
<comment type="caution">
    <text evidence="2">The sequence shown here is derived from an EMBL/GenBank/DDBJ whole genome shotgun (WGS) entry which is preliminary data.</text>
</comment>
<evidence type="ECO:0008006" key="4">
    <source>
        <dbReference type="Google" id="ProtNLM"/>
    </source>
</evidence>
<feature type="compositionally biased region" description="Basic and acidic residues" evidence="1">
    <location>
        <begin position="1"/>
        <end position="22"/>
    </location>
</feature>
<reference evidence="2 3" key="1">
    <citation type="submission" date="2016-02" db="EMBL/GenBank/DDBJ databases">
        <title>Genome sequence of Clostridium tepidiprofundi DSM 19306.</title>
        <authorList>
            <person name="Poehlein A."/>
            <person name="Daniel R."/>
        </authorList>
    </citation>
    <scope>NUCLEOTIDE SEQUENCE [LARGE SCALE GENOMIC DNA]</scope>
    <source>
        <strain evidence="2 3">DSM 19306</strain>
    </source>
</reference>
<dbReference type="EMBL" id="LTBA01000010">
    <property type="protein sequence ID" value="KYH34780.1"/>
    <property type="molecule type" value="Genomic_DNA"/>
</dbReference>
<proteinExistence type="predicted"/>
<keyword evidence="3" id="KW-1185">Reference proteome</keyword>
<dbReference type="Pfam" id="PF06949">
    <property type="entry name" value="DUF1292"/>
    <property type="match status" value="1"/>
</dbReference>
<accession>A0A151B4Q7</accession>
<feature type="region of interest" description="Disordered" evidence="1">
    <location>
        <begin position="1"/>
        <end position="23"/>
    </location>
</feature>
<protein>
    <recommendedName>
        <fullName evidence="4">DUF1292 domain-containing protein</fullName>
    </recommendedName>
</protein>
<dbReference type="AlphaFoldDB" id="A0A151B4Q7"/>
<dbReference type="STRING" id="1121338.CLTEP_12450"/>
<evidence type="ECO:0000313" key="3">
    <source>
        <dbReference type="Proteomes" id="UP000075531"/>
    </source>
</evidence>
<dbReference type="InterPro" id="IPR009711">
    <property type="entry name" value="UPF0473"/>
</dbReference>
<dbReference type="RefSeq" id="WP_066824116.1">
    <property type="nucleotide sequence ID" value="NZ_LTBA01000010.1"/>
</dbReference>
<name>A0A151B4Q7_9CLOT</name>
<organism evidence="2 3">
    <name type="scientific">Clostridium tepidiprofundi DSM 19306</name>
    <dbReference type="NCBI Taxonomy" id="1121338"/>
    <lineage>
        <taxon>Bacteria</taxon>
        <taxon>Bacillati</taxon>
        <taxon>Bacillota</taxon>
        <taxon>Clostridia</taxon>
        <taxon>Eubacteriales</taxon>
        <taxon>Clostridiaceae</taxon>
        <taxon>Clostridium</taxon>
    </lineage>
</organism>
<evidence type="ECO:0000256" key="1">
    <source>
        <dbReference type="SAM" id="MobiDB-lite"/>
    </source>
</evidence>
<dbReference type="PATRIC" id="fig|1121338.3.peg.1281"/>
<sequence>MEENKSKSNEYKENECEVGHSEEEFEALTVDLEDEEGNIIHCEIIDGFEFNDDEYAVVQNPQDETLYLFKVIGDDEVGELVLPDDDEFERAREYYESLIESEE</sequence>
<dbReference type="OrthoDB" id="1957780at2"/>
<dbReference type="Proteomes" id="UP000075531">
    <property type="component" value="Unassembled WGS sequence"/>
</dbReference>
<evidence type="ECO:0000313" key="2">
    <source>
        <dbReference type="EMBL" id="KYH34780.1"/>
    </source>
</evidence>